<dbReference type="EMBL" id="CAEKDK010000004">
    <property type="protein sequence ID" value="CAB4277617.1"/>
    <property type="molecule type" value="Genomic_DNA"/>
</dbReference>
<name>A0A6J5UPC3_PRUAR</name>
<organism evidence="1 2">
    <name type="scientific">Prunus armeniaca</name>
    <name type="common">Apricot</name>
    <name type="synonym">Armeniaca vulgaris</name>
    <dbReference type="NCBI Taxonomy" id="36596"/>
    <lineage>
        <taxon>Eukaryota</taxon>
        <taxon>Viridiplantae</taxon>
        <taxon>Streptophyta</taxon>
        <taxon>Embryophyta</taxon>
        <taxon>Tracheophyta</taxon>
        <taxon>Spermatophyta</taxon>
        <taxon>Magnoliopsida</taxon>
        <taxon>eudicotyledons</taxon>
        <taxon>Gunneridae</taxon>
        <taxon>Pentapetalae</taxon>
        <taxon>rosids</taxon>
        <taxon>fabids</taxon>
        <taxon>Rosales</taxon>
        <taxon>Rosaceae</taxon>
        <taxon>Amygdaloideae</taxon>
        <taxon>Amygdaleae</taxon>
        <taxon>Prunus</taxon>
    </lineage>
</organism>
<dbReference type="Proteomes" id="UP000507222">
    <property type="component" value="Unassembled WGS sequence"/>
</dbReference>
<reference evidence="1 2" key="1">
    <citation type="submission" date="2020-05" db="EMBL/GenBank/DDBJ databases">
        <authorList>
            <person name="Campoy J."/>
            <person name="Schneeberger K."/>
            <person name="Spophaly S."/>
        </authorList>
    </citation>
    <scope>NUCLEOTIDE SEQUENCE [LARGE SCALE GENOMIC DNA]</scope>
    <source>
        <strain evidence="1">PruArmRojPasFocal</strain>
    </source>
</reference>
<gene>
    <name evidence="1" type="ORF">CURHAP_LOCUS27401</name>
</gene>
<evidence type="ECO:0000313" key="1">
    <source>
        <dbReference type="EMBL" id="CAB4277617.1"/>
    </source>
</evidence>
<evidence type="ECO:0000313" key="2">
    <source>
        <dbReference type="Proteomes" id="UP000507222"/>
    </source>
</evidence>
<proteinExistence type="predicted"/>
<accession>A0A6J5UPC3</accession>
<protein>
    <submittedName>
        <fullName evidence="1">Uncharacterized protein</fullName>
    </submittedName>
</protein>
<dbReference type="AlphaFoldDB" id="A0A6J5UPC3"/>
<sequence length="61" mass="6501">MAEVLSLLGWGFGVGWLLGSRKFRGQLGVWYWFQMIGGRGSVDGLGDGLVARLVGCGSGLR</sequence>